<dbReference type="EMBL" id="WIGM01000334">
    <property type="protein sequence ID" value="KAF6828598.1"/>
    <property type="molecule type" value="Genomic_DNA"/>
</dbReference>
<accession>A0A8H6KC65</accession>
<dbReference type="PANTHER" id="PTHR33112:SF10">
    <property type="entry name" value="TOL"/>
    <property type="match status" value="1"/>
</dbReference>
<sequence>MSDGAIALRLRRGFSEARLNDEEGEEAYPPPHRRRGANYSRAETGCSRCELMFSENGLRELGSADGFRHSTFRECCASANKGCPACYFIAATIQRDHEGAWAEDAALTFRNRSSKKQAAGCIDILDGSLPTIGLVITIYPYAKRITPTAQLIHRRPLRRDVQSKRVLDAARNLYKTCKDSHPQCHFARDAVLPSRVLDLGPRDAANPSLHLFLNETEQRGRYLALSYCWGGDQAYKLRRNNLSAMERAIDETKLQSSVRDAVAVTRRLGFRYLWVDALCIVQDCDDDKEREIGRMATVYRNAALTIAAGTAVCAADGFLENRGTAAYLPAERVDVPGQANRTGTIYLRSGPHVPRHALDKRGWVLQEFLLSSRLLVFSEWELLWQCREIDLRGVTGSGDELEYLQPLESISWTALDENNPEAAYEDEGAEKRCTWKTIVDQYTLRELGEKEDRLNALRGITRELETLWGDVCCFGIWKRWFVELLAWYRPEEPPVKAPRVKVPPVKKRSERAPSWSWASLDQRIKHKEMFKRQDAVFKNVEEIGARVPRHAVLEGRVWNELLDDGEDEEDLDLDEDVEGAPRIVDYPDLADVRFEAGERCVEYLFLGTVQQGRDEVGVALMVVEELRGYYKRVGLATFADMRVWEGVARREVKLK</sequence>
<evidence type="ECO:0000259" key="1">
    <source>
        <dbReference type="Pfam" id="PF06985"/>
    </source>
</evidence>
<protein>
    <submittedName>
        <fullName evidence="2">Heterokaryon incompatibility protein (SNF2 family domain-containing protein)</fullName>
    </submittedName>
</protein>
<dbReference type="Proteomes" id="UP000639643">
    <property type="component" value="Unassembled WGS sequence"/>
</dbReference>
<reference evidence="2" key="1">
    <citation type="journal article" date="2020" name="Phytopathology">
        <title>Genome Sequence Resources of Colletotrichum truncatum, C. plurivorum, C. musicola, and C. sojae: Four Species Pathogenic to Soybean (Glycine max).</title>
        <authorList>
            <person name="Rogerio F."/>
            <person name="Boufleur T.R."/>
            <person name="Ciampi-Guillardi M."/>
            <person name="Sukno S.A."/>
            <person name="Thon M.R."/>
            <person name="Massola Junior N.S."/>
            <person name="Baroncelli R."/>
        </authorList>
    </citation>
    <scope>NUCLEOTIDE SEQUENCE</scope>
    <source>
        <strain evidence="2">LFN0074</strain>
    </source>
</reference>
<proteinExistence type="predicted"/>
<organism evidence="2 3">
    <name type="scientific">Colletotrichum musicola</name>
    <dbReference type="NCBI Taxonomy" id="2175873"/>
    <lineage>
        <taxon>Eukaryota</taxon>
        <taxon>Fungi</taxon>
        <taxon>Dikarya</taxon>
        <taxon>Ascomycota</taxon>
        <taxon>Pezizomycotina</taxon>
        <taxon>Sordariomycetes</taxon>
        <taxon>Hypocreomycetidae</taxon>
        <taxon>Glomerellales</taxon>
        <taxon>Glomerellaceae</taxon>
        <taxon>Colletotrichum</taxon>
        <taxon>Colletotrichum orchidearum species complex</taxon>
    </lineage>
</organism>
<evidence type="ECO:0000313" key="3">
    <source>
        <dbReference type="Proteomes" id="UP000639643"/>
    </source>
</evidence>
<evidence type="ECO:0000313" key="2">
    <source>
        <dbReference type="EMBL" id="KAF6828598.1"/>
    </source>
</evidence>
<dbReference type="Pfam" id="PF06985">
    <property type="entry name" value="HET"/>
    <property type="match status" value="1"/>
</dbReference>
<dbReference type="InterPro" id="IPR010730">
    <property type="entry name" value="HET"/>
</dbReference>
<gene>
    <name evidence="2" type="ORF">CMUS01_08526</name>
</gene>
<dbReference type="OrthoDB" id="5125733at2759"/>
<comment type="caution">
    <text evidence="2">The sequence shown here is derived from an EMBL/GenBank/DDBJ whole genome shotgun (WGS) entry which is preliminary data.</text>
</comment>
<feature type="domain" description="Heterokaryon incompatibility" evidence="1">
    <location>
        <begin position="222"/>
        <end position="367"/>
    </location>
</feature>
<name>A0A8H6KC65_9PEZI</name>
<dbReference type="AlphaFoldDB" id="A0A8H6KC65"/>
<dbReference type="PANTHER" id="PTHR33112">
    <property type="entry name" value="DOMAIN PROTEIN, PUTATIVE-RELATED"/>
    <property type="match status" value="1"/>
</dbReference>
<keyword evidence="3" id="KW-1185">Reference proteome</keyword>